<feature type="transmembrane region" description="Helical" evidence="1">
    <location>
        <begin position="34"/>
        <end position="59"/>
    </location>
</feature>
<dbReference type="EMBL" id="JNCA01000034">
    <property type="protein sequence ID" value="KDN53776.1"/>
    <property type="molecule type" value="Genomic_DNA"/>
</dbReference>
<evidence type="ECO:0000313" key="2">
    <source>
        <dbReference type="EMBL" id="KDN53776.1"/>
    </source>
</evidence>
<reference evidence="2 3" key="1">
    <citation type="submission" date="2014-05" db="EMBL/GenBank/DDBJ databases">
        <title>Genome Sequence of Flavobacterium sp. EM1321.</title>
        <authorList>
            <person name="Shin S.-K."/>
            <person name="Yi H."/>
        </authorList>
    </citation>
    <scope>NUCLEOTIDE SEQUENCE [LARGE SCALE GENOMIC DNA]</scope>
    <source>
        <strain evidence="2 3">EM1321</strain>
    </source>
</reference>
<keyword evidence="1" id="KW-1133">Transmembrane helix</keyword>
<gene>
    <name evidence="2" type="ORF">FEM21_30930</name>
</gene>
<comment type="caution">
    <text evidence="2">The sequence shown here is derived from an EMBL/GenBank/DDBJ whole genome shotgun (WGS) entry which is preliminary data.</text>
</comment>
<feature type="transmembrane region" description="Helical" evidence="1">
    <location>
        <begin position="204"/>
        <end position="230"/>
    </location>
</feature>
<dbReference type="eggNOG" id="ENOG5033NFM">
    <property type="taxonomic scope" value="Bacteria"/>
</dbReference>
<keyword evidence="1" id="KW-0812">Transmembrane</keyword>
<dbReference type="RefSeq" id="WP_051627638.1">
    <property type="nucleotide sequence ID" value="NZ_JNCA01000034.1"/>
</dbReference>
<protein>
    <recommendedName>
        <fullName evidence="4">Beta-carotene 15,15'-monooxygenase</fullName>
    </recommendedName>
</protein>
<dbReference type="STRING" id="1492738.FEM21_30930"/>
<feature type="transmembrane region" description="Helical" evidence="1">
    <location>
        <begin position="162"/>
        <end position="183"/>
    </location>
</feature>
<proteinExistence type="predicted"/>
<keyword evidence="1" id="KW-0472">Membrane</keyword>
<dbReference type="AlphaFoldDB" id="A0A066WIX5"/>
<evidence type="ECO:0008006" key="4">
    <source>
        <dbReference type="Google" id="ProtNLM"/>
    </source>
</evidence>
<sequence>MKSNRNRIQELKNNGYNLQFETVFNFAFENYKKIAIYAGLLLLVLLVFFGIAASIILAFSVDIENLQELSKLENFNPKNLSDEFLAYYLVGSTLFSCIISPIYAGFIKMAHCAQIDEEFHVSTVFEYYRFSYFKELFMATLLITVMSLGISSLFNLTGIPVLGLFGSITISLLSILSIPLIIFDDYKAFEAINTSFNLISKQPLVILGLFAVGYLFSMVGLMVFIIGLLFTLPLMFSLYYAIYSIIIGHE</sequence>
<name>A0A066WIX5_9FLAO</name>
<dbReference type="Proteomes" id="UP000027064">
    <property type="component" value="Unassembled WGS sequence"/>
</dbReference>
<dbReference type="PATRIC" id="fig|1492738.3.peg.3078"/>
<keyword evidence="3" id="KW-1185">Reference proteome</keyword>
<dbReference type="OrthoDB" id="1331669at2"/>
<organism evidence="2 3">
    <name type="scientific">Flavobacterium seoulense</name>
    <dbReference type="NCBI Taxonomy" id="1492738"/>
    <lineage>
        <taxon>Bacteria</taxon>
        <taxon>Pseudomonadati</taxon>
        <taxon>Bacteroidota</taxon>
        <taxon>Flavobacteriia</taxon>
        <taxon>Flavobacteriales</taxon>
        <taxon>Flavobacteriaceae</taxon>
        <taxon>Flavobacterium</taxon>
    </lineage>
</organism>
<evidence type="ECO:0000313" key="3">
    <source>
        <dbReference type="Proteomes" id="UP000027064"/>
    </source>
</evidence>
<evidence type="ECO:0000256" key="1">
    <source>
        <dbReference type="SAM" id="Phobius"/>
    </source>
</evidence>
<accession>A0A066WIX5</accession>
<feature type="transmembrane region" description="Helical" evidence="1">
    <location>
        <begin position="85"/>
        <end position="106"/>
    </location>
</feature>
<feature type="transmembrane region" description="Helical" evidence="1">
    <location>
        <begin position="136"/>
        <end position="156"/>
    </location>
</feature>